<evidence type="ECO:0000313" key="1">
    <source>
        <dbReference type="EMBL" id="RMS23802.1"/>
    </source>
</evidence>
<dbReference type="EMBL" id="RBSL01000327">
    <property type="protein sequence ID" value="RMS23802.1"/>
    <property type="molecule type" value="Genomic_DNA"/>
</dbReference>
<accession>A0A3M5BEV9</accession>
<gene>
    <name evidence="1" type="ORF">ALP70_01646</name>
</gene>
<proteinExistence type="predicted"/>
<reference evidence="1 2" key="1">
    <citation type="submission" date="2018-08" db="EMBL/GenBank/DDBJ databases">
        <title>Recombination of ecologically and evolutionarily significant loci maintains genetic cohesion in the Pseudomonas syringae species complex.</title>
        <authorList>
            <person name="Dillon M."/>
            <person name="Thakur S."/>
            <person name="Almeida R.N.D."/>
            <person name="Weir B.S."/>
            <person name="Guttman D.S."/>
        </authorList>
    </citation>
    <scope>NUCLEOTIDE SEQUENCE [LARGE SCALE GENOMIC DNA]</scope>
    <source>
        <strain evidence="1 2">ICMP 13685</strain>
    </source>
</reference>
<dbReference type="Proteomes" id="UP000269801">
    <property type="component" value="Unassembled WGS sequence"/>
</dbReference>
<dbReference type="AlphaFoldDB" id="A0A3M5BEV9"/>
<name>A0A3M5BEV9_PSESS</name>
<sequence>MEAQKNTDNIQYRKEHGLTTIKTAENVVPVFKLFMLVSMFGKSAGTKREPKIYGSLGEFSNVEIDMIKLSFFDMKFLLALLKEIDSRLEVNSKLSSDAHLKIEFDKIYTRMGLNPVIYRSIEKRKRTHETLKRLVKISMQYGYDNKLYIFNIFSDIEIDNFNVKEGYSKSFETMSVNVSKKFIDSSRESTQKFIGMIEIPFLEKLGPVASNLHMYIMANTGFNFIPRSVLIDRLDLYSYADEKNQNLEIKRAFEKLQIEGVISNSKFVYDKLHKRQMSHVSFTYKKQSKLSTKEKSRANNNQAHSDYFTKRLNQVNETIDSNKKFDMLEFLFDKDSK</sequence>
<organism evidence="1 2">
    <name type="scientific">Pseudomonas savastanoi</name>
    <name type="common">Pseudomonas syringae pv. savastanoi</name>
    <dbReference type="NCBI Taxonomy" id="29438"/>
    <lineage>
        <taxon>Bacteria</taxon>
        <taxon>Pseudomonadati</taxon>
        <taxon>Pseudomonadota</taxon>
        <taxon>Gammaproteobacteria</taxon>
        <taxon>Pseudomonadales</taxon>
        <taxon>Pseudomonadaceae</taxon>
        <taxon>Pseudomonas</taxon>
    </lineage>
</organism>
<comment type="caution">
    <text evidence="1">The sequence shown here is derived from an EMBL/GenBank/DDBJ whole genome shotgun (WGS) entry which is preliminary data.</text>
</comment>
<protein>
    <recommendedName>
        <fullName evidence="3">Initiator Rep protein domain-containing protein</fullName>
    </recommendedName>
</protein>
<evidence type="ECO:0008006" key="3">
    <source>
        <dbReference type="Google" id="ProtNLM"/>
    </source>
</evidence>
<evidence type="ECO:0000313" key="2">
    <source>
        <dbReference type="Proteomes" id="UP000269801"/>
    </source>
</evidence>